<feature type="transmembrane region" description="Helical" evidence="1">
    <location>
        <begin position="98"/>
        <end position="120"/>
    </location>
</feature>
<feature type="transmembrane region" description="Helical" evidence="1">
    <location>
        <begin position="305"/>
        <end position="328"/>
    </location>
</feature>
<keyword evidence="1" id="KW-0812">Transmembrane</keyword>
<keyword evidence="1" id="KW-0472">Membrane</keyword>
<gene>
    <name evidence="2" type="ORF">CBP76_01785</name>
</gene>
<feature type="transmembrane region" description="Helical" evidence="1">
    <location>
        <begin position="280"/>
        <end position="298"/>
    </location>
</feature>
<accession>A0A2N7AWS9</accession>
<feature type="transmembrane region" description="Helical" evidence="1">
    <location>
        <begin position="367"/>
        <end position="387"/>
    </location>
</feature>
<feature type="transmembrane region" description="Helical" evidence="1">
    <location>
        <begin position="188"/>
        <end position="213"/>
    </location>
</feature>
<sequence>MNSKEKSKIINILSITLFFLMLLIWTLWQFHFNYMVSMYDTFFHTQRIYEIRLAFLQHTLPSWVNFNTFFNTGQAINGMYPDFTLWPLVLITNFLTPIHQIIAIRSLVFGLTFIVSFLSLNKRFDTQNAILAATIFTLSGSAIKDLTNEMQTGSAIVMIFAFPLLFTFKEAVESKKIDYKLIIKTALLMTIVINSHLLSAVVIAMVTGIFLIIETILKKNYSAWINLLGAALLTVILCLPVIYRILKISKSGLLAPFGKGTVVSDSLFALFSTTTWNGKSTISIASIILLLIAIIGFNKSKLRQLIPWLSIELVLILFCTNIVPWNLLEHLPILNTFQVANWRFAPFLGMIPLILILVNFNQKYTRIILLSMVVISYLMAIRTAYVAQYKFKVTPQLVTATTTEQVPMNATVKLTSSGINSNKLARTLIPDYAPNSVPLEKNTNGASLDSQLIYLISNHLATTKQRDIALSHQSNINSVTFKAKNVPKGSISLPVFGYRTLIYHIYLNNHRIKGTLNPYGFITVYSKKDLKNATYKVEQVQPKLYRPLILISFILYVSLLGILIAPIFKKK</sequence>
<protein>
    <recommendedName>
        <fullName evidence="4">Membrane protein 6-pyruvoyl-tetrahydropterin synthase-related domain-containing protein</fullName>
    </recommendedName>
</protein>
<name>A0A2N7AWS9_9LACO</name>
<feature type="transmembrane region" description="Helical" evidence="1">
    <location>
        <begin position="253"/>
        <end position="274"/>
    </location>
</feature>
<dbReference type="Proteomes" id="UP000235649">
    <property type="component" value="Unassembled WGS sequence"/>
</dbReference>
<comment type="caution">
    <text evidence="2">The sequence shown here is derived from an EMBL/GenBank/DDBJ whole genome shotgun (WGS) entry which is preliminary data.</text>
</comment>
<dbReference type="RefSeq" id="WP_102195217.1">
    <property type="nucleotide sequence ID" value="NZ_NIPR01000004.1"/>
</dbReference>
<organism evidence="2 3">
    <name type="scientific">Companilactobacillus nuruki</name>
    <dbReference type="NCBI Taxonomy" id="1993540"/>
    <lineage>
        <taxon>Bacteria</taxon>
        <taxon>Bacillati</taxon>
        <taxon>Bacillota</taxon>
        <taxon>Bacilli</taxon>
        <taxon>Lactobacillales</taxon>
        <taxon>Lactobacillaceae</taxon>
        <taxon>Companilactobacillus</taxon>
    </lineage>
</organism>
<evidence type="ECO:0000313" key="3">
    <source>
        <dbReference type="Proteomes" id="UP000235649"/>
    </source>
</evidence>
<keyword evidence="3" id="KW-1185">Reference proteome</keyword>
<keyword evidence="1" id="KW-1133">Transmembrane helix</keyword>
<evidence type="ECO:0000256" key="1">
    <source>
        <dbReference type="SAM" id="Phobius"/>
    </source>
</evidence>
<feature type="transmembrane region" description="Helical" evidence="1">
    <location>
        <begin position="9"/>
        <end position="28"/>
    </location>
</feature>
<evidence type="ECO:0000313" key="2">
    <source>
        <dbReference type="EMBL" id="PMD73238.1"/>
    </source>
</evidence>
<feature type="transmembrane region" description="Helical" evidence="1">
    <location>
        <begin position="225"/>
        <end position="246"/>
    </location>
</feature>
<proteinExistence type="predicted"/>
<dbReference type="AlphaFoldDB" id="A0A2N7AWS9"/>
<dbReference type="EMBL" id="NIPR01000004">
    <property type="protein sequence ID" value="PMD73238.1"/>
    <property type="molecule type" value="Genomic_DNA"/>
</dbReference>
<feature type="transmembrane region" description="Helical" evidence="1">
    <location>
        <begin position="340"/>
        <end position="360"/>
    </location>
</feature>
<evidence type="ECO:0008006" key="4">
    <source>
        <dbReference type="Google" id="ProtNLM"/>
    </source>
</evidence>
<reference evidence="2 3" key="1">
    <citation type="submission" date="2017-05" db="EMBL/GenBank/DDBJ databases">
        <title>Lactobacillus nurukis nov., sp. nov., isolated from nuruk.</title>
        <authorList>
            <person name="Kim S.-J."/>
        </authorList>
    </citation>
    <scope>NUCLEOTIDE SEQUENCE [LARGE SCALE GENOMIC DNA]</scope>
    <source>
        <strain evidence="2 3">SYF10-1a</strain>
    </source>
</reference>
<feature type="transmembrane region" description="Helical" evidence="1">
    <location>
        <begin position="548"/>
        <end position="568"/>
    </location>
</feature>